<name>A0A0D0C571_9AGAR</name>
<dbReference type="InterPro" id="IPR041698">
    <property type="entry name" value="Methyltransf_25"/>
</dbReference>
<proteinExistence type="predicted"/>
<protein>
    <recommendedName>
        <fullName evidence="1">C2H2-type domain-containing protein</fullName>
    </recommendedName>
</protein>
<dbReference type="HOGENOM" id="CLU_010595_9_3_1"/>
<dbReference type="SUPFAM" id="SSF53335">
    <property type="entry name" value="S-adenosyl-L-methionine-dependent methyltransferases"/>
    <property type="match status" value="1"/>
</dbReference>
<dbReference type="PROSITE" id="PS00028">
    <property type="entry name" value="ZINC_FINGER_C2H2_1"/>
    <property type="match status" value="1"/>
</dbReference>
<keyword evidence="3" id="KW-1185">Reference proteome</keyword>
<dbReference type="Gene3D" id="3.40.50.150">
    <property type="entry name" value="Vaccinia Virus protein VP39"/>
    <property type="match status" value="1"/>
</dbReference>
<dbReference type="Pfam" id="PF13649">
    <property type="entry name" value="Methyltransf_25"/>
    <property type="match status" value="1"/>
</dbReference>
<sequence>MVVPDRSRYYASQQYLLPADELETTRLNLQHEVLTRAFDNKLSLAPLDLQAGNMVLESAAGTGVWALEFLEQNRQNGVILDIECIDICDKQFPATYPTDIHFSLHSVADLPAEWTGTFSYTHQRLLVAAMNDSLWRKATSELFRVLLPGGWVELIEQDGTNFSFGVGPCSKRLVSLINAMYAEKGVVGDLGVYLPQLLEEIGFVDVRCEPRRLTIGQSGENGYRSGEWRNIWKGMKQPLVNAGGYGFVQTEEEYEELLEGATREWDNSNEACTTFYTILARKP</sequence>
<evidence type="ECO:0000313" key="3">
    <source>
        <dbReference type="Proteomes" id="UP000053593"/>
    </source>
</evidence>
<accession>A0A0D0C571</accession>
<evidence type="ECO:0000259" key="1">
    <source>
        <dbReference type="PROSITE" id="PS00028"/>
    </source>
</evidence>
<dbReference type="PANTHER" id="PTHR43591">
    <property type="entry name" value="METHYLTRANSFERASE"/>
    <property type="match status" value="1"/>
</dbReference>
<dbReference type="Proteomes" id="UP000053593">
    <property type="component" value="Unassembled WGS sequence"/>
</dbReference>
<dbReference type="InterPro" id="IPR013087">
    <property type="entry name" value="Znf_C2H2_type"/>
</dbReference>
<dbReference type="EMBL" id="KN834790">
    <property type="protein sequence ID" value="KIK57594.1"/>
    <property type="molecule type" value="Genomic_DNA"/>
</dbReference>
<evidence type="ECO:0000313" key="2">
    <source>
        <dbReference type="EMBL" id="KIK57594.1"/>
    </source>
</evidence>
<dbReference type="AlphaFoldDB" id="A0A0D0C571"/>
<dbReference type="InterPro" id="IPR029063">
    <property type="entry name" value="SAM-dependent_MTases_sf"/>
</dbReference>
<feature type="domain" description="C2H2-type" evidence="1">
    <location>
        <begin position="84"/>
        <end position="105"/>
    </location>
</feature>
<dbReference type="OrthoDB" id="184880at2759"/>
<gene>
    <name evidence="2" type="ORF">GYMLUDRAFT_172720</name>
</gene>
<organism evidence="2 3">
    <name type="scientific">Collybiopsis luxurians FD-317 M1</name>
    <dbReference type="NCBI Taxonomy" id="944289"/>
    <lineage>
        <taxon>Eukaryota</taxon>
        <taxon>Fungi</taxon>
        <taxon>Dikarya</taxon>
        <taxon>Basidiomycota</taxon>
        <taxon>Agaricomycotina</taxon>
        <taxon>Agaricomycetes</taxon>
        <taxon>Agaricomycetidae</taxon>
        <taxon>Agaricales</taxon>
        <taxon>Marasmiineae</taxon>
        <taxon>Omphalotaceae</taxon>
        <taxon>Collybiopsis</taxon>
        <taxon>Collybiopsis luxurians</taxon>
    </lineage>
</organism>
<reference evidence="2 3" key="1">
    <citation type="submission" date="2014-04" db="EMBL/GenBank/DDBJ databases">
        <title>Evolutionary Origins and Diversification of the Mycorrhizal Mutualists.</title>
        <authorList>
            <consortium name="DOE Joint Genome Institute"/>
            <consortium name="Mycorrhizal Genomics Consortium"/>
            <person name="Kohler A."/>
            <person name="Kuo A."/>
            <person name="Nagy L.G."/>
            <person name="Floudas D."/>
            <person name="Copeland A."/>
            <person name="Barry K.W."/>
            <person name="Cichocki N."/>
            <person name="Veneault-Fourrey C."/>
            <person name="LaButti K."/>
            <person name="Lindquist E.A."/>
            <person name="Lipzen A."/>
            <person name="Lundell T."/>
            <person name="Morin E."/>
            <person name="Murat C."/>
            <person name="Riley R."/>
            <person name="Ohm R."/>
            <person name="Sun H."/>
            <person name="Tunlid A."/>
            <person name="Henrissat B."/>
            <person name="Grigoriev I.V."/>
            <person name="Hibbett D.S."/>
            <person name="Martin F."/>
        </authorList>
    </citation>
    <scope>NUCLEOTIDE SEQUENCE [LARGE SCALE GENOMIC DNA]</scope>
    <source>
        <strain evidence="2 3">FD-317 M1</strain>
    </source>
</reference>